<dbReference type="GO" id="GO:0043565">
    <property type="term" value="F:sequence-specific DNA binding"/>
    <property type="evidence" value="ECO:0007669"/>
    <property type="project" value="InterPro"/>
</dbReference>
<dbReference type="PANTHER" id="PTHR31429">
    <property type="entry name" value="WRKY TRANSCRIPTION FACTOR 36-RELATED"/>
    <property type="match status" value="1"/>
</dbReference>
<dbReference type="GO" id="GO:0003700">
    <property type="term" value="F:DNA-binding transcription factor activity"/>
    <property type="evidence" value="ECO:0007669"/>
    <property type="project" value="InterPro"/>
</dbReference>
<dbReference type="AlphaFoldDB" id="A0AAW1YGA9"/>
<evidence type="ECO:0000313" key="9">
    <source>
        <dbReference type="Proteomes" id="UP001457282"/>
    </source>
</evidence>
<dbReference type="Gene3D" id="2.20.25.80">
    <property type="entry name" value="WRKY domain"/>
    <property type="match status" value="1"/>
</dbReference>
<name>A0AAW1YGA9_RUBAR</name>
<dbReference type="Pfam" id="PF03106">
    <property type="entry name" value="WRKY"/>
    <property type="match status" value="1"/>
</dbReference>
<organism evidence="8 9">
    <name type="scientific">Rubus argutus</name>
    <name type="common">Southern blackberry</name>
    <dbReference type="NCBI Taxonomy" id="59490"/>
    <lineage>
        <taxon>Eukaryota</taxon>
        <taxon>Viridiplantae</taxon>
        <taxon>Streptophyta</taxon>
        <taxon>Embryophyta</taxon>
        <taxon>Tracheophyta</taxon>
        <taxon>Spermatophyta</taxon>
        <taxon>Magnoliopsida</taxon>
        <taxon>eudicotyledons</taxon>
        <taxon>Gunneridae</taxon>
        <taxon>Pentapetalae</taxon>
        <taxon>rosids</taxon>
        <taxon>fabids</taxon>
        <taxon>Rosales</taxon>
        <taxon>Rosaceae</taxon>
        <taxon>Rosoideae</taxon>
        <taxon>Rosoideae incertae sedis</taxon>
        <taxon>Rubus</taxon>
    </lineage>
</organism>
<protein>
    <recommendedName>
        <fullName evidence="7">WRKY domain-containing protein</fullName>
    </recommendedName>
</protein>
<reference evidence="8 9" key="1">
    <citation type="journal article" date="2023" name="G3 (Bethesda)">
        <title>A chromosome-length genome assembly and annotation of blackberry (Rubus argutus, cv. 'Hillquist').</title>
        <authorList>
            <person name="Bruna T."/>
            <person name="Aryal R."/>
            <person name="Dudchenko O."/>
            <person name="Sargent D.J."/>
            <person name="Mead D."/>
            <person name="Buti M."/>
            <person name="Cavallini A."/>
            <person name="Hytonen T."/>
            <person name="Andres J."/>
            <person name="Pham M."/>
            <person name="Weisz D."/>
            <person name="Mascagni F."/>
            <person name="Usai G."/>
            <person name="Natali L."/>
            <person name="Bassil N."/>
            <person name="Fernandez G.E."/>
            <person name="Lomsadze A."/>
            <person name="Armour M."/>
            <person name="Olukolu B."/>
            <person name="Poorten T."/>
            <person name="Britton C."/>
            <person name="Davik J."/>
            <person name="Ashrafi H."/>
            <person name="Aiden E.L."/>
            <person name="Borodovsky M."/>
            <person name="Worthington M."/>
        </authorList>
    </citation>
    <scope>NUCLEOTIDE SEQUENCE [LARGE SCALE GENOMIC DNA]</scope>
    <source>
        <strain evidence="8">PI 553951</strain>
    </source>
</reference>
<dbReference type="GO" id="GO:0005634">
    <property type="term" value="C:nucleus"/>
    <property type="evidence" value="ECO:0007669"/>
    <property type="project" value="UniProtKB-SubCell"/>
</dbReference>
<comment type="caution">
    <text evidence="8">The sequence shown here is derived from an EMBL/GenBank/DDBJ whole genome shotgun (WGS) entry which is preliminary data.</text>
</comment>
<keyword evidence="9" id="KW-1185">Reference proteome</keyword>
<feature type="compositionally biased region" description="Low complexity" evidence="6">
    <location>
        <begin position="70"/>
        <end position="83"/>
    </location>
</feature>
<sequence>MEYSDHSSSKDKGSKLDHQAADLQCVRKENQALRFLLEAMSSKYSRLEAHLQLIQLQLRQSTHDHPQIISSTTTTTTGSGSSSYHHDKDPTSNKRARTTTIDHHHQYQFLEANKTSQFLVRTDSKDNSLIVKDGYQWRKYGQKVTKDNPSSPRAYYRCSMAPTCPVKKKVQRCMHDKSVLVATYEGHHNHDNSLVFGSAANNDITTMRRSTMEPITLDLTLSASNASQEESTPSASSCENNEKLQEYVASFTKDPNFTLALAAAVARSIKSAPPALNP</sequence>
<keyword evidence="2" id="KW-0805">Transcription regulation</keyword>
<evidence type="ECO:0000256" key="3">
    <source>
        <dbReference type="ARBA" id="ARBA00023125"/>
    </source>
</evidence>
<accession>A0AAW1YGA9</accession>
<evidence type="ECO:0000313" key="8">
    <source>
        <dbReference type="EMBL" id="KAK9947201.1"/>
    </source>
</evidence>
<dbReference type="InterPro" id="IPR036576">
    <property type="entry name" value="WRKY_dom_sf"/>
</dbReference>
<dbReference type="SMART" id="SM00774">
    <property type="entry name" value="WRKY"/>
    <property type="match status" value="1"/>
</dbReference>
<dbReference type="InterPro" id="IPR003657">
    <property type="entry name" value="WRKY_dom"/>
</dbReference>
<feature type="domain" description="WRKY" evidence="7">
    <location>
        <begin position="126"/>
        <end position="193"/>
    </location>
</feature>
<dbReference type="InterPro" id="IPR044810">
    <property type="entry name" value="WRKY_plant"/>
</dbReference>
<evidence type="ECO:0000259" key="7">
    <source>
        <dbReference type="PROSITE" id="PS50811"/>
    </source>
</evidence>
<evidence type="ECO:0000256" key="5">
    <source>
        <dbReference type="ARBA" id="ARBA00023242"/>
    </source>
</evidence>
<keyword evidence="3" id="KW-0238">DNA-binding</keyword>
<keyword evidence="4" id="KW-0804">Transcription</keyword>
<evidence type="ECO:0000256" key="6">
    <source>
        <dbReference type="SAM" id="MobiDB-lite"/>
    </source>
</evidence>
<feature type="region of interest" description="Disordered" evidence="6">
    <location>
        <begin position="65"/>
        <end position="95"/>
    </location>
</feature>
<gene>
    <name evidence="8" type="ORF">M0R45_012634</name>
</gene>
<evidence type="ECO:0000256" key="1">
    <source>
        <dbReference type="ARBA" id="ARBA00004123"/>
    </source>
</evidence>
<dbReference type="Proteomes" id="UP001457282">
    <property type="component" value="Unassembled WGS sequence"/>
</dbReference>
<dbReference type="PROSITE" id="PS50811">
    <property type="entry name" value="WRKY"/>
    <property type="match status" value="1"/>
</dbReference>
<dbReference type="PANTHER" id="PTHR31429:SF38">
    <property type="entry name" value="WRKY TRANSCRIPTION FACTOR 40-RELATED"/>
    <property type="match status" value="1"/>
</dbReference>
<keyword evidence="5" id="KW-0539">Nucleus</keyword>
<dbReference type="SUPFAM" id="SSF118290">
    <property type="entry name" value="WRKY DNA-binding domain"/>
    <property type="match status" value="1"/>
</dbReference>
<comment type="subcellular location">
    <subcellularLocation>
        <location evidence="1">Nucleus</location>
    </subcellularLocation>
</comment>
<proteinExistence type="predicted"/>
<dbReference type="EMBL" id="JBEDUW010000002">
    <property type="protein sequence ID" value="KAK9947201.1"/>
    <property type="molecule type" value="Genomic_DNA"/>
</dbReference>
<evidence type="ECO:0000256" key="2">
    <source>
        <dbReference type="ARBA" id="ARBA00023015"/>
    </source>
</evidence>
<evidence type="ECO:0000256" key="4">
    <source>
        <dbReference type="ARBA" id="ARBA00023163"/>
    </source>
</evidence>